<dbReference type="InterPro" id="IPR013221">
    <property type="entry name" value="Mur_ligase_cen"/>
</dbReference>
<evidence type="ECO:0000256" key="8">
    <source>
        <dbReference type="ARBA" id="ARBA00023316"/>
    </source>
</evidence>
<keyword evidence="3" id="KW-0547">Nucleotide-binding</keyword>
<evidence type="ECO:0000256" key="6">
    <source>
        <dbReference type="ARBA" id="ARBA00022984"/>
    </source>
</evidence>
<name>A0A5R9KVE2_9BACT</name>
<protein>
    <submittedName>
        <fullName evidence="12">Peptidoglycan synthetase</fullName>
    </submittedName>
</protein>
<feature type="domain" description="Mur ligase N-terminal catalytic" evidence="9">
    <location>
        <begin position="9"/>
        <end position="102"/>
    </location>
</feature>
<dbReference type="SUPFAM" id="SSF53244">
    <property type="entry name" value="MurD-like peptide ligases, peptide-binding domain"/>
    <property type="match status" value="1"/>
</dbReference>
<feature type="domain" description="Mur ligase C-terminal" evidence="10">
    <location>
        <begin position="315"/>
        <end position="444"/>
    </location>
</feature>
<keyword evidence="8" id="KW-0961">Cell wall biogenesis/degradation</keyword>
<dbReference type="OrthoDB" id="9804126at2"/>
<dbReference type="GO" id="GO:0005524">
    <property type="term" value="F:ATP binding"/>
    <property type="evidence" value="ECO:0007669"/>
    <property type="project" value="UniProtKB-KW"/>
</dbReference>
<keyword evidence="13" id="KW-1185">Reference proteome</keyword>
<keyword evidence="6" id="KW-0573">Peptidoglycan synthesis</keyword>
<gene>
    <name evidence="12" type="ORF">FEN17_12055</name>
</gene>
<comment type="caution">
    <text evidence="12">The sequence shown here is derived from an EMBL/GenBank/DDBJ whole genome shotgun (WGS) entry which is preliminary data.</text>
</comment>
<dbReference type="GO" id="GO:0008360">
    <property type="term" value="P:regulation of cell shape"/>
    <property type="evidence" value="ECO:0007669"/>
    <property type="project" value="UniProtKB-KW"/>
</dbReference>
<keyword evidence="7" id="KW-0131">Cell cycle</keyword>
<dbReference type="Pfam" id="PF08245">
    <property type="entry name" value="Mur_ligase_M"/>
    <property type="match status" value="1"/>
</dbReference>
<dbReference type="Pfam" id="PF01225">
    <property type="entry name" value="Mur_ligase"/>
    <property type="match status" value="1"/>
</dbReference>
<dbReference type="InterPro" id="IPR004101">
    <property type="entry name" value="Mur_ligase_C"/>
</dbReference>
<dbReference type="PANTHER" id="PTHR43445">
    <property type="entry name" value="UDP-N-ACETYLMURAMATE--L-ALANINE LIGASE-RELATED"/>
    <property type="match status" value="1"/>
</dbReference>
<keyword evidence="5" id="KW-0133">Cell shape</keyword>
<evidence type="ECO:0000313" key="12">
    <source>
        <dbReference type="EMBL" id="TLV00232.1"/>
    </source>
</evidence>
<dbReference type="Pfam" id="PF02875">
    <property type="entry name" value="Mur_ligase_C"/>
    <property type="match status" value="1"/>
</dbReference>
<evidence type="ECO:0000259" key="10">
    <source>
        <dbReference type="Pfam" id="PF02875"/>
    </source>
</evidence>
<evidence type="ECO:0000256" key="1">
    <source>
        <dbReference type="ARBA" id="ARBA00022598"/>
    </source>
</evidence>
<dbReference type="SUPFAM" id="SSF53623">
    <property type="entry name" value="MurD-like peptide ligases, catalytic domain"/>
    <property type="match status" value="1"/>
</dbReference>
<dbReference type="SUPFAM" id="SSF51984">
    <property type="entry name" value="MurCD N-terminal domain"/>
    <property type="match status" value="1"/>
</dbReference>
<accession>A0A5R9KVE2</accession>
<dbReference type="AlphaFoldDB" id="A0A5R9KVE2"/>
<dbReference type="GO" id="GO:0009252">
    <property type="term" value="P:peptidoglycan biosynthetic process"/>
    <property type="evidence" value="ECO:0007669"/>
    <property type="project" value="UniProtKB-KW"/>
</dbReference>
<dbReference type="Gene3D" id="3.40.50.720">
    <property type="entry name" value="NAD(P)-binding Rossmann-like Domain"/>
    <property type="match status" value="1"/>
</dbReference>
<dbReference type="Gene3D" id="3.90.190.20">
    <property type="entry name" value="Mur ligase, C-terminal domain"/>
    <property type="match status" value="1"/>
</dbReference>
<dbReference type="GO" id="GO:0051301">
    <property type="term" value="P:cell division"/>
    <property type="evidence" value="ECO:0007669"/>
    <property type="project" value="UniProtKB-KW"/>
</dbReference>
<organism evidence="12 13">
    <name type="scientific">Dyadobacter luticola</name>
    <dbReference type="NCBI Taxonomy" id="1979387"/>
    <lineage>
        <taxon>Bacteria</taxon>
        <taxon>Pseudomonadati</taxon>
        <taxon>Bacteroidota</taxon>
        <taxon>Cytophagia</taxon>
        <taxon>Cytophagales</taxon>
        <taxon>Spirosomataceae</taxon>
        <taxon>Dyadobacter</taxon>
    </lineage>
</organism>
<feature type="domain" description="Mur ligase central" evidence="11">
    <location>
        <begin position="115"/>
        <end position="291"/>
    </location>
</feature>
<dbReference type="Gene3D" id="3.40.1190.10">
    <property type="entry name" value="Mur-like, catalytic domain"/>
    <property type="match status" value="1"/>
</dbReference>
<proteinExistence type="predicted"/>
<evidence type="ECO:0000259" key="9">
    <source>
        <dbReference type="Pfam" id="PF01225"/>
    </source>
</evidence>
<evidence type="ECO:0000256" key="4">
    <source>
        <dbReference type="ARBA" id="ARBA00022840"/>
    </source>
</evidence>
<dbReference type="Proteomes" id="UP000306402">
    <property type="component" value="Unassembled WGS sequence"/>
</dbReference>
<dbReference type="GO" id="GO:0016881">
    <property type="term" value="F:acid-amino acid ligase activity"/>
    <property type="evidence" value="ECO:0007669"/>
    <property type="project" value="InterPro"/>
</dbReference>
<dbReference type="InterPro" id="IPR036565">
    <property type="entry name" value="Mur-like_cat_sf"/>
</dbReference>
<sequence length="463" mass="51900">MSQNPTSSKIHFISIGGSVMHNLAIELHLKGYIVTGSDDEIYEPSSSRLAKHHLLPQEIGWFPEKITADLDAVILGMHARQDNPELAKAHDLGIKVYSYPEYIFEQNQNKQRVVIAGSHGKTTITSMILHVLKFNNRIFNYLVGAQIEGFENMVKLSDEAPVIVIEGDEYFTSPLDHTPKFMHYQPHIALISGIAWDHYNVFPTWESYVKQFELLADAIPKAGAIIFDETDDMLDVIGQKERPDVVSAPYNVHPNKIENGKTILITQEQGEVPVLVFGNHNMKNISGARIVCERLGVTDEDFYAAIQSFKGASKRMELLGANSSVSIYRDFAHAPSKVEATTAALKEQFPERTLVACAELHTFSSLNKAFLKQYRRKLKAADIAVVYYNPLTVEHKRLEAISEEDIRVAFKRDDLKVFTDAGELTSFLKSLSWENASLLLMSSGTFGDTDLKKLAEEILAKAE</sequence>
<evidence type="ECO:0000256" key="7">
    <source>
        <dbReference type="ARBA" id="ARBA00023306"/>
    </source>
</evidence>
<reference evidence="12 13" key="1">
    <citation type="submission" date="2019-05" db="EMBL/GenBank/DDBJ databases">
        <authorList>
            <person name="Qu J.-H."/>
        </authorList>
    </citation>
    <scope>NUCLEOTIDE SEQUENCE [LARGE SCALE GENOMIC DNA]</scope>
    <source>
        <strain evidence="12 13">T17</strain>
    </source>
</reference>
<dbReference type="InterPro" id="IPR050061">
    <property type="entry name" value="MurCDEF_pg_biosynth"/>
</dbReference>
<dbReference type="PANTHER" id="PTHR43445:SF5">
    <property type="entry name" value="UDP-N-ACETYLMURAMATE--L-ALANYL-GAMMA-D-GLUTAMYL-MESO-2,6-DIAMINOHEPTANDIOATE LIGASE"/>
    <property type="match status" value="1"/>
</dbReference>
<dbReference type="GO" id="GO:0071555">
    <property type="term" value="P:cell wall organization"/>
    <property type="evidence" value="ECO:0007669"/>
    <property type="project" value="UniProtKB-KW"/>
</dbReference>
<dbReference type="EMBL" id="VCEJ01000004">
    <property type="protein sequence ID" value="TLV00232.1"/>
    <property type="molecule type" value="Genomic_DNA"/>
</dbReference>
<keyword evidence="2" id="KW-0132">Cell division</keyword>
<dbReference type="InterPro" id="IPR000713">
    <property type="entry name" value="Mur_ligase_N"/>
</dbReference>
<evidence type="ECO:0000256" key="5">
    <source>
        <dbReference type="ARBA" id="ARBA00022960"/>
    </source>
</evidence>
<evidence type="ECO:0000256" key="3">
    <source>
        <dbReference type="ARBA" id="ARBA00022741"/>
    </source>
</evidence>
<keyword evidence="1" id="KW-0436">Ligase</keyword>
<dbReference type="InterPro" id="IPR036615">
    <property type="entry name" value="Mur_ligase_C_dom_sf"/>
</dbReference>
<evidence type="ECO:0000256" key="2">
    <source>
        <dbReference type="ARBA" id="ARBA00022618"/>
    </source>
</evidence>
<evidence type="ECO:0000259" key="11">
    <source>
        <dbReference type="Pfam" id="PF08245"/>
    </source>
</evidence>
<evidence type="ECO:0000313" key="13">
    <source>
        <dbReference type="Proteomes" id="UP000306402"/>
    </source>
</evidence>
<keyword evidence="4" id="KW-0067">ATP-binding</keyword>
<dbReference type="RefSeq" id="WP_138365612.1">
    <property type="nucleotide sequence ID" value="NZ_VCEJ01000004.1"/>
</dbReference>